<dbReference type="InterPro" id="IPR023042">
    <property type="entry name" value="Peptidase_M17_leu_NH2_pept"/>
</dbReference>
<evidence type="ECO:0000256" key="3">
    <source>
        <dbReference type="ARBA" id="ARBA00009528"/>
    </source>
</evidence>
<dbReference type="SUPFAM" id="SSF52949">
    <property type="entry name" value="Macro domain-like"/>
    <property type="match status" value="1"/>
</dbReference>
<comment type="function">
    <text evidence="8">Presumably involved in the processing and regular turnover of intracellular proteins. Catalyzes the removal of unsubstituted N-terminal amino acids from various peptides.</text>
</comment>
<feature type="binding site" evidence="8">
    <location>
        <position position="268"/>
    </location>
    <ligand>
        <name>Mn(2+)</name>
        <dbReference type="ChEBI" id="CHEBI:29035"/>
        <label>1</label>
    </ligand>
</feature>
<sequence>MKIRTSGMDLAELKADVAACFAYEGDSRPAGVKNGPLARELAAEMKAETFKGNLGDIMSWNADGRFGSRRFLVIGLGKKGKGELDALRAGCAKAARAAAAIHCKTLALRLPPASGKQVVSAVRAAVEGAHFGAYHFDRYLTDVDRQPVHLVSALVSSNGSATAIRKAAALGSAMAASVCLARDLVNEPPSRLNPVAMAKVAVTEGRKSGLTVKVYNRAELVKLGFKSMLAVARGSKAAPKFVHLVYKPKHRTVKTERIVLVGKGVTFDSGGLNLKPAGGMLAMKCDMGGAAAVLGAMTALRDTGCKAEVHGLLGLVENMVNGDAYKPGDILDTYHGKTVEVGNTDAEGRLVMCDLLAYAAKKLKPTAMVDLATLTGACMVALGVLATGLFTRHAALEKALLQAAGDGGEKVWPLPMFEEYLDQLQSGPADLINIGQRWGGAITAALFLGEFLPRDLPWAHLDIAGPAFCEKATAETPLGGTGAGVRTIVRWLEGM</sequence>
<keyword evidence="7 8" id="KW-0464">Manganese</keyword>
<dbReference type="PANTHER" id="PTHR11963:SF23">
    <property type="entry name" value="CYTOSOL AMINOPEPTIDASE"/>
    <property type="match status" value="1"/>
</dbReference>
<dbReference type="InterPro" id="IPR000819">
    <property type="entry name" value="Peptidase_M17_C"/>
</dbReference>
<feature type="domain" description="Cytosol aminopeptidase" evidence="9">
    <location>
        <begin position="343"/>
        <end position="350"/>
    </location>
</feature>
<comment type="caution">
    <text evidence="10">The sequence shown here is derived from an EMBL/GenBank/DDBJ whole genome shotgun (WGS) entry which is preliminary data.</text>
</comment>
<comment type="subcellular location">
    <subcellularLocation>
        <location evidence="8">Cytoplasm</location>
    </subcellularLocation>
</comment>
<evidence type="ECO:0000256" key="8">
    <source>
        <dbReference type="HAMAP-Rule" id="MF_00181"/>
    </source>
</evidence>
<evidence type="ECO:0000259" key="9">
    <source>
        <dbReference type="PROSITE" id="PS00631"/>
    </source>
</evidence>
<dbReference type="Proteomes" id="UP000648239">
    <property type="component" value="Unassembled WGS sequence"/>
</dbReference>
<dbReference type="EMBL" id="JACXWD010000028">
    <property type="protein sequence ID" value="MBD3868321.1"/>
    <property type="molecule type" value="Genomic_DNA"/>
</dbReference>
<dbReference type="Gene3D" id="3.40.630.10">
    <property type="entry name" value="Zn peptidases"/>
    <property type="match status" value="1"/>
</dbReference>
<comment type="catalytic activity">
    <reaction evidence="1 8">
        <text>Release of an N-terminal amino acid, Xaa-|-Yaa-, in which Xaa is preferably Leu, but may be other amino acids including Pro although not Arg or Lys, and Yaa may be Pro. Amino acid amides and methyl esters are also readily hydrolyzed, but rates on arylamides are exceedingly low.</text>
        <dbReference type="EC" id="3.4.11.1"/>
    </reaction>
</comment>
<feature type="binding site" evidence="8">
    <location>
        <position position="286"/>
    </location>
    <ligand>
        <name>Mn(2+)</name>
        <dbReference type="ChEBI" id="CHEBI:29035"/>
        <label>2</label>
    </ligand>
</feature>
<dbReference type="EC" id="3.4.11.1" evidence="8"/>
<name>A0A8J6Y8Q4_9BACT</name>
<dbReference type="SUPFAM" id="SSF53187">
    <property type="entry name" value="Zn-dependent exopeptidases"/>
    <property type="match status" value="1"/>
</dbReference>
<dbReference type="Gene3D" id="3.40.220.10">
    <property type="entry name" value="Leucine Aminopeptidase, subunit E, domain 1"/>
    <property type="match status" value="1"/>
</dbReference>
<dbReference type="AlphaFoldDB" id="A0A8J6Y8Q4"/>
<feature type="binding site" evidence="8">
    <location>
        <position position="263"/>
    </location>
    <ligand>
        <name>Mn(2+)</name>
        <dbReference type="ChEBI" id="CHEBI:29035"/>
        <label>2</label>
    </ligand>
</feature>
<organism evidence="10 11">
    <name type="scientific">Candidatus Polarisedimenticola svalbardensis</name>
    <dbReference type="NCBI Taxonomy" id="2886004"/>
    <lineage>
        <taxon>Bacteria</taxon>
        <taxon>Pseudomonadati</taxon>
        <taxon>Acidobacteriota</taxon>
        <taxon>Candidatus Polarisedimenticolia</taxon>
        <taxon>Candidatus Polarisedimenticolales</taxon>
        <taxon>Candidatus Polarisedimenticolaceae</taxon>
        <taxon>Candidatus Polarisedimenticola</taxon>
    </lineage>
</organism>
<dbReference type="GO" id="GO:0005737">
    <property type="term" value="C:cytoplasm"/>
    <property type="evidence" value="ECO:0007669"/>
    <property type="project" value="UniProtKB-SubCell"/>
</dbReference>
<keyword evidence="5 8" id="KW-0645">Protease</keyword>
<dbReference type="NCBIfam" id="NF002073">
    <property type="entry name" value="PRK00913.1-2"/>
    <property type="match status" value="1"/>
</dbReference>
<dbReference type="CDD" id="cd00433">
    <property type="entry name" value="Peptidase_M17"/>
    <property type="match status" value="1"/>
</dbReference>
<feature type="binding site" evidence="8">
    <location>
        <position position="347"/>
    </location>
    <ligand>
        <name>Mn(2+)</name>
        <dbReference type="ChEBI" id="CHEBI:29035"/>
        <label>2</label>
    </ligand>
</feature>
<dbReference type="PROSITE" id="PS00631">
    <property type="entry name" value="CYTOSOL_AP"/>
    <property type="match status" value="1"/>
</dbReference>
<feature type="active site" evidence="8">
    <location>
        <position position="275"/>
    </location>
</feature>
<comment type="cofactor">
    <cofactor evidence="8">
        <name>Mn(2+)</name>
        <dbReference type="ChEBI" id="CHEBI:29035"/>
    </cofactor>
    <text evidence="8">Binds 2 manganese ions per subunit.</text>
</comment>
<evidence type="ECO:0000256" key="6">
    <source>
        <dbReference type="ARBA" id="ARBA00022801"/>
    </source>
</evidence>
<dbReference type="GO" id="GO:0030145">
    <property type="term" value="F:manganese ion binding"/>
    <property type="evidence" value="ECO:0007669"/>
    <property type="project" value="UniProtKB-UniRule"/>
</dbReference>
<dbReference type="InterPro" id="IPR043472">
    <property type="entry name" value="Macro_dom-like"/>
</dbReference>
<keyword evidence="8" id="KW-0963">Cytoplasm</keyword>
<evidence type="ECO:0000256" key="4">
    <source>
        <dbReference type="ARBA" id="ARBA00022438"/>
    </source>
</evidence>
<dbReference type="PRINTS" id="PR00481">
    <property type="entry name" value="LAMNOPPTDASE"/>
</dbReference>
<dbReference type="GO" id="GO:0006508">
    <property type="term" value="P:proteolysis"/>
    <property type="evidence" value="ECO:0007669"/>
    <property type="project" value="UniProtKB-KW"/>
</dbReference>
<dbReference type="InterPro" id="IPR011356">
    <property type="entry name" value="Leucine_aapep/pepB"/>
</dbReference>
<evidence type="ECO:0000256" key="5">
    <source>
        <dbReference type="ARBA" id="ARBA00022670"/>
    </source>
</evidence>
<feature type="binding site" evidence="8">
    <location>
        <position position="345"/>
    </location>
    <ligand>
        <name>Mn(2+)</name>
        <dbReference type="ChEBI" id="CHEBI:29035"/>
        <label>1</label>
    </ligand>
</feature>
<evidence type="ECO:0000256" key="7">
    <source>
        <dbReference type="ARBA" id="ARBA00023211"/>
    </source>
</evidence>
<keyword evidence="4 8" id="KW-0031">Aminopeptidase</keyword>
<accession>A0A8J6Y8Q4</accession>
<feature type="binding site" evidence="8">
    <location>
        <position position="268"/>
    </location>
    <ligand>
        <name>Mn(2+)</name>
        <dbReference type="ChEBI" id="CHEBI:29035"/>
        <label>2</label>
    </ligand>
</feature>
<dbReference type="EC" id="3.4.11.10" evidence="8"/>
<evidence type="ECO:0000313" key="10">
    <source>
        <dbReference type="EMBL" id="MBD3868321.1"/>
    </source>
</evidence>
<keyword evidence="6 8" id="KW-0378">Hydrolase</keyword>
<dbReference type="PANTHER" id="PTHR11963">
    <property type="entry name" value="LEUCINE AMINOPEPTIDASE-RELATED"/>
    <property type="match status" value="1"/>
</dbReference>
<dbReference type="GO" id="GO:0070006">
    <property type="term" value="F:metalloaminopeptidase activity"/>
    <property type="evidence" value="ECO:0007669"/>
    <property type="project" value="InterPro"/>
</dbReference>
<reference evidence="10 11" key="1">
    <citation type="submission" date="2020-08" db="EMBL/GenBank/DDBJ databases">
        <title>Acidobacteriota in marine sediments use diverse sulfur dissimilation pathways.</title>
        <authorList>
            <person name="Wasmund K."/>
        </authorList>
    </citation>
    <scope>NUCLEOTIDE SEQUENCE [LARGE SCALE GENOMIC DNA]</scope>
    <source>
        <strain evidence="10">MAG AM4</strain>
    </source>
</reference>
<evidence type="ECO:0000313" key="11">
    <source>
        <dbReference type="Proteomes" id="UP000648239"/>
    </source>
</evidence>
<evidence type="ECO:0000256" key="1">
    <source>
        <dbReference type="ARBA" id="ARBA00000135"/>
    </source>
</evidence>
<keyword evidence="8" id="KW-0479">Metal-binding</keyword>
<protein>
    <recommendedName>
        <fullName evidence="8">Probable cytosol aminopeptidase</fullName>
        <ecNumber evidence="8">3.4.11.1</ecNumber>
    </recommendedName>
    <alternativeName>
        <fullName evidence="8">Leucine aminopeptidase</fullName>
        <shortName evidence="8">LAP</shortName>
        <ecNumber evidence="8">3.4.11.10</ecNumber>
    </alternativeName>
    <alternativeName>
        <fullName evidence="8">Leucyl aminopeptidase</fullName>
    </alternativeName>
</protein>
<feature type="binding site" evidence="8">
    <location>
        <position position="347"/>
    </location>
    <ligand>
        <name>Mn(2+)</name>
        <dbReference type="ChEBI" id="CHEBI:29035"/>
        <label>1</label>
    </ligand>
</feature>
<dbReference type="Pfam" id="PF00883">
    <property type="entry name" value="Peptidase_M17"/>
    <property type="match status" value="1"/>
</dbReference>
<dbReference type="Pfam" id="PF02789">
    <property type="entry name" value="Peptidase_M17_N"/>
    <property type="match status" value="1"/>
</dbReference>
<comment type="similarity">
    <text evidence="3 8">Belongs to the peptidase M17 family.</text>
</comment>
<dbReference type="HAMAP" id="MF_00181">
    <property type="entry name" value="Cytosol_peptidase_M17"/>
    <property type="match status" value="1"/>
</dbReference>
<gene>
    <name evidence="8" type="primary">pepA</name>
    <name evidence="10" type="ORF">IFK94_09365</name>
</gene>
<feature type="active site" evidence="8">
    <location>
        <position position="349"/>
    </location>
</feature>
<dbReference type="InterPro" id="IPR008283">
    <property type="entry name" value="Peptidase_M17_N"/>
</dbReference>
<proteinExistence type="inferred from homology"/>
<comment type="catalytic activity">
    <reaction evidence="2 8">
        <text>Release of an N-terminal amino acid, preferentially leucine, but not glutamic or aspartic acids.</text>
        <dbReference type="EC" id="3.4.11.10"/>
    </reaction>
</comment>
<evidence type="ECO:0000256" key="2">
    <source>
        <dbReference type="ARBA" id="ARBA00000967"/>
    </source>
</evidence>